<evidence type="ECO:0008006" key="4">
    <source>
        <dbReference type="Google" id="ProtNLM"/>
    </source>
</evidence>
<feature type="compositionally biased region" description="Basic and acidic residues" evidence="1">
    <location>
        <begin position="69"/>
        <end position="79"/>
    </location>
</feature>
<name>A0A178II38_9BACT</name>
<dbReference type="InterPro" id="IPR007433">
    <property type="entry name" value="DUF481"/>
</dbReference>
<keyword evidence="3" id="KW-1185">Reference proteome</keyword>
<organism evidence="2 3">
    <name type="scientific">Termitidicoccus mucosus</name>
    <dbReference type="NCBI Taxonomy" id="1184151"/>
    <lineage>
        <taxon>Bacteria</taxon>
        <taxon>Pseudomonadati</taxon>
        <taxon>Verrucomicrobiota</taxon>
        <taxon>Opitutia</taxon>
        <taxon>Opitutales</taxon>
        <taxon>Opitutaceae</taxon>
        <taxon>Termitidicoccus</taxon>
    </lineage>
</organism>
<dbReference type="Pfam" id="PF04338">
    <property type="entry name" value="DUF481"/>
    <property type="match status" value="1"/>
</dbReference>
<dbReference type="AlphaFoldDB" id="A0A178II38"/>
<sequence>MSGAGLRADVLKFKNGDQVHGTFIKKEGGQIFFRSDQFGDLSVREADATVELTAPLAPLVTETEVAIETEKPKAPEKKAGPAPSAAPPKPEGTAVAAAAKKPAPPKTGAPGATPPAQSAEAESKTLIATTVRLGKGFIKWWGGWHGRIAFSASIIDDTAKRSLYAIEARVKRTWKRDEVQVEPRYEFRRDDDVTAVDIFKAYGYWRHTFGENWFSEYRPNFERDRKSSKATQLQQQFGLGRHILKSKQYRLHAGVAENIFSTWPMDRAKEDTEYSVESLFGEASLQLPWRITVTERGAWYFTVDDSYSTGWQNEFELTKKLSDALSFSFRYEVRFNNPDPRVTDYERARFLLGFNF</sequence>
<comment type="caution">
    <text evidence="2">The sequence shown here is derived from an EMBL/GenBank/DDBJ whole genome shotgun (WGS) entry which is preliminary data.</text>
</comment>
<feature type="compositionally biased region" description="Low complexity" evidence="1">
    <location>
        <begin position="91"/>
        <end position="101"/>
    </location>
</feature>
<reference evidence="2 3" key="1">
    <citation type="submission" date="2016-01" db="EMBL/GenBank/DDBJ databases">
        <title>High potential of lignocellulose degradation of a new Verrucomicrobia species.</title>
        <authorList>
            <person name="Wang Y."/>
            <person name="Shi Y."/>
            <person name="Qiu Z."/>
            <person name="Liu S."/>
            <person name="Yang H."/>
        </authorList>
    </citation>
    <scope>NUCLEOTIDE SEQUENCE [LARGE SCALE GENOMIC DNA]</scope>
    <source>
        <strain evidence="2 3">TSB47</strain>
    </source>
</reference>
<dbReference type="Proteomes" id="UP000078486">
    <property type="component" value="Unassembled WGS sequence"/>
</dbReference>
<evidence type="ECO:0000313" key="2">
    <source>
        <dbReference type="EMBL" id="OAM89613.1"/>
    </source>
</evidence>
<proteinExistence type="predicted"/>
<accession>A0A178II38</accession>
<protein>
    <recommendedName>
        <fullName evidence="4">DUF481 domain-containing protein</fullName>
    </recommendedName>
</protein>
<gene>
    <name evidence="2" type="ORF">AW736_12430</name>
</gene>
<dbReference type="EMBL" id="LRRQ01000086">
    <property type="protein sequence ID" value="OAM89613.1"/>
    <property type="molecule type" value="Genomic_DNA"/>
</dbReference>
<evidence type="ECO:0000256" key="1">
    <source>
        <dbReference type="SAM" id="MobiDB-lite"/>
    </source>
</evidence>
<evidence type="ECO:0000313" key="3">
    <source>
        <dbReference type="Proteomes" id="UP000078486"/>
    </source>
</evidence>
<feature type="region of interest" description="Disordered" evidence="1">
    <location>
        <begin position="69"/>
        <end position="121"/>
    </location>
</feature>